<comment type="catalytic activity">
    <reaction evidence="1">
        <text>[protein]-peptidylproline (omega=180) = [protein]-peptidylproline (omega=0)</text>
        <dbReference type="Rhea" id="RHEA:16237"/>
        <dbReference type="Rhea" id="RHEA-COMP:10747"/>
        <dbReference type="Rhea" id="RHEA-COMP:10748"/>
        <dbReference type="ChEBI" id="CHEBI:83833"/>
        <dbReference type="ChEBI" id="CHEBI:83834"/>
        <dbReference type="EC" id="5.2.1.8"/>
    </reaction>
</comment>
<dbReference type="GO" id="GO:0003755">
    <property type="term" value="F:peptidyl-prolyl cis-trans isomerase activity"/>
    <property type="evidence" value="ECO:0007669"/>
    <property type="project" value="UniProtKB-EC"/>
</dbReference>
<dbReference type="InterPro" id="IPR050245">
    <property type="entry name" value="PrsA_foldase"/>
</dbReference>
<feature type="domain" description="PpiC" evidence="7">
    <location>
        <begin position="113"/>
        <end position="213"/>
    </location>
</feature>
<evidence type="ECO:0000256" key="2">
    <source>
        <dbReference type="ARBA" id="ARBA00007656"/>
    </source>
</evidence>
<evidence type="ECO:0000256" key="5">
    <source>
        <dbReference type="ARBA" id="ARBA00023235"/>
    </source>
</evidence>
<dbReference type="EC" id="5.2.1.8" evidence="3"/>
<dbReference type="PANTHER" id="PTHR47245">
    <property type="entry name" value="PEPTIDYLPROLYL ISOMERASE"/>
    <property type="match status" value="1"/>
</dbReference>
<protein>
    <recommendedName>
        <fullName evidence="3">peptidylprolyl isomerase</fullName>
        <ecNumber evidence="3">5.2.1.8</ecNumber>
    </recommendedName>
</protein>
<dbReference type="PROSITE" id="PS50198">
    <property type="entry name" value="PPIC_PPIASE_2"/>
    <property type="match status" value="1"/>
</dbReference>
<keyword evidence="4 6" id="KW-0697">Rotamase</keyword>
<dbReference type="InterPro" id="IPR023058">
    <property type="entry name" value="PPIase_PpiC_CS"/>
</dbReference>
<dbReference type="InterPro" id="IPR046357">
    <property type="entry name" value="PPIase_dom_sf"/>
</dbReference>
<dbReference type="SUPFAM" id="SSF109998">
    <property type="entry name" value="Triger factor/SurA peptide-binding domain-like"/>
    <property type="match status" value="1"/>
</dbReference>
<keyword evidence="5 6" id="KW-0413">Isomerase</keyword>
<dbReference type="Proteomes" id="UP000004682">
    <property type="component" value="Unassembled WGS sequence"/>
</dbReference>
<dbReference type="EMBL" id="JH692064">
    <property type="protein sequence ID" value="EIP86637.1"/>
    <property type="molecule type" value="Genomic_DNA"/>
</dbReference>
<dbReference type="InterPro" id="IPR000297">
    <property type="entry name" value="PPIase_PpiC"/>
</dbReference>
<proteinExistence type="inferred from homology"/>
<organism evidence="8 9">
    <name type="scientific">Burkholderia humptydooensis MSMB43</name>
    <dbReference type="NCBI Taxonomy" id="441157"/>
    <lineage>
        <taxon>Bacteria</taxon>
        <taxon>Pseudomonadati</taxon>
        <taxon>Pseudomonadota</taxon>
        <taxon>Betaproteobacteria</taxon>
        <taxon>Burkholderiales</taxon>
        <taxon>Burkholderiaceae</taxon>
        <taxon>Burkholderia</taxon>
        <taxon>pseudomallei group</taxon>
    </lineage>
</organism>
<evidence type="ECO:0000256" key="3">
    <source>
        <dbReference type="ARBA" id="ARBA00013194"/>
    </source>
</evidence>
<dbReference type="InterPro" id="IPR027304">
    <property type="entry name" value="Trigger_fact/SurA_dom_sf"/>
</dbReference>
<dbReference type="Pfam" id="PF00639">
    <property type="entry name" value="Rotamase"/>
    <property type="match status" value="1"/>
</dbReference>
<evidence type="ECO:0000259" key="7">
    <source>
        <dbReference type="PROSITE" id="PS50198"/>
    </source>
</evidence>
<reference evidence="9" key="1">
    <citation type="journal article" date="2012" name="J. Bacteriol.">
        <title>Revised Genome Sequence of Burkholderia thailandensis MSMB43 with Improved Annotation.</title>
        <authorList>
            <person name="Zhuo Y."/>
            <person name="Liu L."/>
            <person name="Wang Q."/>
            <person name="Liu X."/>
            <person name="Ren B."/>
            <person name="Liu M."/>
            <person name="Ni P."/>
            <person name="Cheng Y.Q."/>
            <person name="Zhang L."/>
        </authorList>
    </citation>
    <scope>NUCLEOTIDE SEQUENCE [LARGE SCALE GENOMIC DNA]</scope>
    <source>
        <strain evidence="9">MSMB43</strain>
    </source>
</reference>
<comment type="similarity">
    <text evidence="2">Belongs to the PpiC/parvulin rotamase family.</text>
</comment>
<accession>A0ABN0G3C9</accession>
<evidence type="ECO:0000256" key="1">
    <source>
        <dbReference type="ARBA" id="ARBA00000971"/>
    </source>
</evidence>
<dbReference type="Gene3D" id="3.10.50.40">
    <property type="match status" value="1"/>
</dbReference>
<sequence>MTRPMNTIDETLDTRPHARVSVNGVEIGAADIAAERAHHPDAEDPLDAARRALVVHELLRQRAVALGLAADGAPLGDDALDALLARELTHLPEPTRDDCERYYRNHAERFRRRDIVHASHILFAVTDATPLAPLRREAEAALARALAAPQTFETLARELSNCPSAAVGGNLGQLLRGDSVPEFDAAVFDTPELGVLPRLVNTRFGFHIVRIERREPGDPVPFDAVAADIAAFLAERVRHKAIQQYVTILASRARIEGVAFGDANGPLVQ</sequence>
<evidence type="ECO:0000256" key="6">
    <source>
        <dbReference type="PROSITE-ProRule" id="PRU00278"/>
    </source>
</evidence>
<dbReference type="SUPFAM" id="SSF54534">
    <property type="entry name" value="FKBP-like"/>
    <property type="match status" value="1"/>
</dbReference>
<gene>
    <name evidence="8" type="ORF">A33K_16240</name>
</gene>
<dbReference type="PANTHER" id="PTHR47245:SF2">
    <property type="entry name" value="PEPTIDYL-PROLYL CIS-TRANS ISOMERASE HP_0175-RELATED"/>
    <property type="match status" value="1"/>
</dbReference>
<keyword evidence="9" id="KW-1185">Reference proteome</keyword>
<evidence type="ECO:0000313" key="9">
    <source>
        <dbReference type="Proteomes" id="UP000004682"/>
    </source>
</evidence>
<evidence type="ECO:0000256" key="4">
    <source>
        <dbReference type="ARBA" id="ARBA00023110"/>
    </source>
</evidence>
<name>A0ABN0G3C9_9BURK</name>
<dbReference type="PROSITE" id="PS01096">
    <property type="entry name" value="PPIC_PPIASE_1"/>
    <property type="match status" value="1"/>
</dbReference>
<evidence type="ECO:0000313" key="8">
    <source>
        <dbReference type="EMBL" id="EIP86637.1"/>
    </source>
</evidence>